<sequence>MPEPARLLDLSEDRRDDLLAEPIAASPPERLHEEITADYNDIIAGATREKIEARRYAEGSAPAPVTPTAQPGKSNGEGELKTG</sequence>
<feature type="region of interest" description="Disordered" evidence="1">
    <location>
        <begin position="53"/>
        <end position="83"/>
    </location>
</feature>
<proteinExistence type="predicted"/>
<dbReference type="RefSeq" id="WP_231145968.1">
    <property type="nucleotide sequence ID" value="NZ_CP088102.1"/>
</dbReference>
<geneLocation type="plasmid" evidence="2 3">
    <name>pCC829_2</name>
</geneLocation>
<dbReference type="Proteomes" id="UP001430990">
    <property type="component" value="Plasmid pCC829_2"/>
</dbReference>
<evidence type="ECO:0000313" key="2">
    <source>
        <dbReference type="EMBL" id="UFW92172.1"/>
    </source>
</evidence>
<accession>A0ABY3R3L3</accession>
<organism evidence="2 3">
    <name type="scientific">Bradyrhizobium barranii</name>
    <dbReference type="NCBI Taxonomy" id="2992140"/>
    <lineage>
        <taxon>Bacteria</taxon>
        <taxon>Pseudomonadati</taxon>
        <taxon>Pseudomonadota</taxon>
        <taxon>Alphaproteobacteria</taxon>
        <taxon>Hyphomicrobiales</taxon>
        <taxon>Nitrobacteraceae</taxon>
        <taxon>Bradyrhizobium</taxon>
    </lineage>
</organism>
<keyword evidence="3" id="KW-1185">Reference proteome</keyword>
<name>A0ABY3R3L3_9BRAD</name>
<protein>
    <submittedName>
        <fullName evidence="2">Uncharacterized protein</fullName>
    </submittedName>
</protein>
<reference evidence="2" key="1">
    <citation type="submission" date="2021-11" db="EMBL/GenBank/DDBJ databases">
        <title>Australian commercial rhizobial inoculants.</title>
        <authorList>
            <person name="Kohlmeier M.G."/>
            <person name="O'Hara G.W."/>
            <person name="Colombi E."/>
            <person name="Ramsay J.P."/>
            <person name="Terpolilli J."/>
        </authorList>
    </citation>
    <scope>NUCLEOTIDE SEQUENCE</scope>
    <source>
        <strain evidence="2">CC829</strain>
        <plasmid evidence="2">pCC829_2</plasmid>
    </source>
</reference>
<evidence type="ECO:0000256" key="1">
    <source>
        <dbReference type="SAM" id="MobiDB-lite"/>
    </source>
</evidence>
<evidence type="ECO:0000313" key="3">
    <source>
        <dbReference type="Proteomes" id="UP001430990"/>
    </source>
</evidence>
<dbReference type="EMBL" id="CP088102">
    <property type="protein sequence ID" value="UFW92172.1"/>
    <property type="molecule type" value="Genomic_DNA"/>
</dbReference>
<gene>
    <name evidence="2" type="ORF">BjapCC829_48770</name>
</gene>
<keyword evidence="2" id="KW-0614">Plasmid</keyword>